<feature type="transmembrane region" description="Helical" evidence="1">
    <location>
        <begin position="325"/>
        <end position="341"/>
    </location>
</feature>
<feature type="transmembrane region" description="Helical" evidence="1">
    <location>
        <begin position="275"/>
        <end position="295"/>
    </location>
</feature>
<accession>A0ABS1FZ42</accession>
<feature type="transmembrane region" description="Helical" evidence="1">
    <location>
        <begin position="246"/>
        <end position="263"/>
    </location>
</feature>
<dbReference type="Proteomes" id="UP000628669">
    <property type="component" value="Unassembled WGS sequence"/>
</dbReference>
<protein>
    <submittedName>
        <fullName evidence="2">EpsG family protein</fullName>
    </submittedName>
</protein>
<evidence type="ECO:0000256" key="1">
    <source>
        <dbReference type="SAM" id="Phobius"/>
    </source>
</evidence>
<feature type="transmembrane region" description="Helical" evidence="1">
    <location>
        <begin position="127"/>
        <end position="153"/>
    </location>
</feature>
<dbReference type="InterPro" id="IPR049458">
    <property type="entry name" value="EpsG-like"/>
</dbReference>
<keyword evidence="1" id="KW-0472">Membrane</keyword>
<evidence type="ECO:0000313" key="3">
    <source>
        <dbReference type="Proteomes" id="UP000628669"/>
    </source>
</evidence>
<sequence length="396" mass="47074">MIYYILLGLLFILAFFFDYVYIKGNRKLFYLLCLLFFILLSGLRWKVGGDTYSYQFSFENDVPTLANIDKKYLFEYKWEPLFKLLMSFCKTISKNFFVFQLAHSLILNILLFRFFKKYTKNIFTSLLIYAFFSYLYFNTEILRESLAIAIFTLMYDYYNKKNWKIYYILGIIALGFHTSALITLLFPLFRNQKLNQKGIIALVAVFASFVILQTLLPINQVLALLGSSVADKYEFYSSVLMNINGMIYKAFLFIICPLLILKIRNRISFNNTNTFENILFIYFLLAILYVAISGFGRFQNYLVPMMTVYYADSLILILKHKKLKPYAFMLVPLVLIIPFYYKLTYYTTSTDKYYQGTTNFSRYYPYSTVIEKKEYDFREIIYRQGMSDAYQNSLNR</sequence>
<comment type="caution">
    <text evidence="2">The sequence shown here is derived from an EMBL/GenBank/DDBJ whole genome shotgun (WGS) entry which is preliminary data.</text>
</comment>
<feature type="transmembrane region" description="Helical" evidence="1">
    <location>
        <begin position="6"/>
        <end position="22"/>
    </location>
</feature>
<proteinExistence type="predicted"/>
<organism evidence="2 3">
    <name type="scientific">Chryseobacterium paridis</name>
    <dbReference type="NCBI Taxonomy" id="2800328"/>
    <lineage>
        <taxon>Bacteria</taxon>
        <taxon>Pseudomonadati</taxon>
        <taxon>Bacteroidota</taxon>
        <taxon>Flavobacteriia</taxon>
        <taxon>Flavobacteriales</taxon>
        <taxon>Weeksellaceae</taxon>
        <taxon>Chryseobacterium group</taxon>
        <taxon>Chryseobacterium</taxon>
    </lineage>
</organism>
<keyword evidence="1" id="KW-1133">Transmembrane helix</keyword>
<evidence type="ECO:0000313" key="2">
    <source>
        <dbReference type="EMBL" id="MBK1897722.1"/>
    </source>
</evidence>
<feature type="transmembrane region" description="Helical" evidence="1">
    <location>
        <begin position="96"/>
        <end position="115"/>
    </location>
</feature>
<gene>
    <name evidence="2" type="ORF">JHL15_18290</name>
</gene>
<dbReference type="EMBL" id="JAENHK010000010">
    <property type="protein sequence ID" value="MBK1897722.1"/>
    <property type="molecule type" value="Genomic_DNA"/>
</dbReference>
<feature type="transmembrane region" description="Helical" evidence="1">
    <location>
        <begin position="29"/>
        <end position="47"/>
    </location>
</feature>
<keyword evidence="3" id="KW-1185">Reference proteome</keyword>
<dbReference type="Pfam" id="PF14897">
    <property type="entry name" value="EpsG"/>
    <property type="match status" value="1"/>
</dbReference>
<name>A0ABS1FZ42_9FLAO</name>
<reference evidence="3" key="1">
    <citation type="submission" date="2021-01" db="EMBL/GenBank/DDBJ databases">
        <title>Genome public.</title>
        <authorList>
            <person name="Liu C."/>
            <person name="Sun Q."/>
        </authorList>
    </citation>
    <scope>NUCLEOTIDE SEQUENCE [LARGE SCALE GENOMIC DNA]</scope>
    <source>
        <strain evidence="3">YIM B02567</strain>
    </source>
</reference>
<feature type="transmembrane region" description="Helical" evidence="1">
    <location>
        <begin position="165"/>
        <end position="186"/>
    </location>
</feature>
<feature type="transmembrane region" description="Helical" evidence="1">
    <location>
        <begin position="198"/>
        <end position="226"/>
    </location>
</feature>
<keyword evidence="1" id="KW-0812">Transmembrane</keyword>
<dbReference type="RefSeq" id="WP_200248106.1">
    <property type="nucleotide sequence ID" value="NZ_JAENHK010000010.1"/>
</dbReference>